<proteinExistence type="predicted"/>
<protein>
    <submittedName>
        <fullName evidence="1">Fukutin-related protein</fullName>
    </submittedName>
</protein>
<gene>
    <name evidence="1" type="primary">FKRP</name>
    <name evidence="1" type="ORF">GBF38_012317</name>
</gene>
<accession>A0ACB7EIE5</accession>
<reference evidence="1" key="1">
    <citation type="submission" date="2020-04" db="EMBL/GenBank/DDBJ databases">
        <title>A chromosome-scale assembly and high-density genetic map of the yellow drum (Nibea albiflora) genome.</title>
        <authorList>
            <person name="Xu D."/>
            <person name="Zhang W."/>
            <person name="Chen R."/>
            <person name="Tan P."/>
            <person name="Wang L."/>
            <person name="Song H."/>
            <person name="Tian L."/>
            <person name="Zhu Q."/>
            <person name="Wang B."/>
        </authorList>
    </citation>
    <scope>NUCLEOTIDE SEQUENCE</scope>
    <source>
        <strain evidence="1">ZJHYS-2018</strain>
    </source>
</reference>
<evidence type="ECO:0000313" key="1">
    <source>
        <dbReference type="EMBL" id="KAG8002003.1"/>
    </source>
</evidence>
<name>A0ACB7EIE5_NIBAL</name>
<dbReference type="Proteomes" id="UP000805704">
    <property type="component" value="Chromosome 6"/>
</dbReference>
<keyword evidence="2" id="KW-1185">Reference proteome</keyword>
<dbReference type="EMBL" id="CM024794">
    <property type="protein sequence ID" value="KAG8002003.1"/>
    <property type="molecule type" value="Genomic_DNA"/>
</dbReference>
<evidence type="ECO:0000313" key="2">
    <source>
        <dbReference type="Proteomes" id="UP000805704"/>
    </source>
</evidence>
<sequence>MRISLCQGLLTGAIILNLLILYYVSRAQQQMMEKRKELGRGTRRAALPASGLGGGLGVLVGAGGEPGAVGVEGHGRGPRVTVLLREFENFENYVGDVANSFLRQRPELPFLAVADTFPYPPLVLPDGARLLVLSPTPDQPPQVHRPEFHVQTEFVLLVPDGVELEQPRAIERLIRELEGEGGGPVRLVAAPVLARSAVQCLHLRVNLREWTATYSPAASGSSGSVCTALQGDAVVLIRTEDLFNLSVPLGRPLFSSLFVQTALRGWKVKLLEGPCFSANHRPLFSSAHNQWKADTRLKEATGKIMRSFGLKRLLLPDGKEQWYGCSKETPRCFGTVQDDTPDYLYLDRWTPPCCLRALRETTKYVINILETSGIYMEDVPNCDHLKNLDSGSLVDANGYVWERAVEGDFYRVQYSEANHLHVDLWPFYPRNGVMTKDTWTEHKQDVEFPEHFLQPLVPMSFAGITAYGPNNHRAFLELKFGEGVIENPQYPNPAKKRLDRSKL</sequence>
<comment type="caution">
    <text evidence="1">The sequence shown here is derived from an EMBL/GenBank/DDBJ whole genome shotgun (WGS) entry which is preliminary data.</text>
</comment>
<organism evidence="1 2">
    <name type="scientific">Nibea albiflora</name>
    <name type="common">Yellow drum</name>
    <name type="synonym">Corvina albiflora</name>
    <dbReference type="NCBI Taxonomy" id="240163"/>
    <lineage>
        <taxon>Eukaryota</taxon>
        <taxon>Metazoa</taxon>
        <taxon>Chordata</taxon>
        <taxon>Craniata</taxon>
        <taxon>Vertebrata</taxon>
        <taxon>Euteleostomi</taxon>
        <taxon>Actinopterygii</taxon>
        <taxon>Neopterygii</taxon>
        <taxon>Teleostei</taxon>
        <taxon>Neoteleostei</taxon>
        <taxon>Acanthomorphata</taxon>
        <taxon>Eupercaria</taxon>
        <taxon>Sciaenidae</taxon>
        <taxon>Nibea</taxon>
    </lineage>
</organism>